<evidence type="ECO:0000313" key="3">
    <source>
        <dbReference type="Proteomes" id="UP001215280"/>
    </source>
</evidence>
<keyword evidence="3" id="KW-1185">Reference proteome</keyword>
<evidence type="ECO:0000256" key="1">
    <source>
        <dbReference type="SAM" id="MobiDB-lite"/>
    </source>
</evidence>
<gene>
    <name evidence="2" type="ORF">DFH07DRAFT_772483</name>
</gene>
<proteinExistence type="predicted"/>
<feature type="region of interest" description="Disordered" evidence="1">
    <location>
        <begin position="319"/>
        <end position="345"/>
    </location>
</feature>
<dbReference type="EMBL" id="JARJLG010000055">
    <property type="protein sequence ID" value="KAJ7758471.1"/>
    <property type="molecule type" value="Genomic_DNA"/>
</dbReference>
<evidence type="ECO:0000313" key="2">
    <source>
        <dbReference type="EMBL" id="KAJ7758471.1"/>
    </source>
</evidence>
<name>A0AAD7JA99_9AGAR</name>
<comment type="caution">
    <text evidence="2">The sequence shown here is derived from an EMBL/GenBank/DDBJ whole genome shotgun (WGS) entry which is preliminary data.</text>
</comment>
<dbReference type="AlphaFoldDB" id="A0AAD7JA99"/>
<protein>
    <submittedName>
        <fullName evidence="2">Uncharacterized protein</fullName>
    </submittedName>
</protein>
<organism evidence="2 3">
    <name type="scientific">Mycena maculata</name>
    <dbReference type="NCBI Taxonomy" id="230809"/>
    <lineage>
        <taxon>Eukaryota</taxon>
        <taxon>Fungi</taxon>
        <taxon>Dikarya</taxon>
        <taxon>Basidiomycota</taxon>
        <taxon>Agaricomycotina</taxon>
        <taxon>Agaricomycetes</taxon>
        <taxon>Agaricomycetidae</taxon>
        <taxon>Agaricales</taxon>
        <taxon>Marasmiineae</taxon>
        <taxon>Mycenaceae</taxon>
        <taxon>Mycena</taxon>
    </lineage>
</organism>
<reference evidence="2" key="1">
    <citation type="submission" date="2023-03" db="EMBL/GenBank/DDBJ databases">
        <title>Massive genome expansion in bonnet fungi (Mycena s.s.) driven by repeated elements and novel gene families across ecological guilds.</title>
        <authorList>
            <consortium name="Lawrence Berkeley National Laboratory"/>
            <person name="Harder C.B."/>
            <person name="Miyauchi S."/>
            <person name="Viragh M."/>
            <person name="Kuo A."/>
            <person name="Thoen E."/>
            <person name="Andreopoulos B."/>
            <person name="Lu D."/>
            <person name="Skrede I."/>
            <person name="Drula E."/>
            <person name="Henrissat B."/>
            <person name="Morin E."/>
            <person name="Kohler A."/>
            <person name="Barry K."/>
            <person name="LaButti K."/>
            <person name="Morin E."/>
            <person name="Salamov A."/>
            <person name="Lipzen A."/>
            <person name="Mereny Z."/>
            <person name="Hegedus B."/>
            <person name="Baldrian P."/>
            <person name="Stursova M."/>
            <person name="Weitz H."/>
            <person name="Taylor A."/>
            <person name="Grigoriev I.V."/>
            <person name="Nagy L.G."/>
            <person name="Martin F."/>
            <person name="Kauserud H."/>
        </authorList>
    </citation>
    <scope>NUCLEOTIDE SEQUENCE</scope>
    <source>
        <strain evidence="2">CBHHK188m</strain>
    </source>
</reference>
<feature type="compositionally biased region" description="Polar residues" evidence="1">
    <location>
        <begin position="326"/>
        <end position="335"/>
    </location>
</feature>
<accession>A0AAD7JA99</accession>
<dbReference type="Proteomes" id="UP001215280">
    <property type="component" value="Unassembled WGS sequence"/>
</dbReference>
<feature type="compositionally biased region" description="Gly residues" evidence="1">
    <location>
        <begin position="336"/>
        <end position="345"/>
    </location>
</feature>
<sequence length="345" mass="38042">MCVECIFIWKDHEKTTYSQRMKATDIHGLSIPPIRASCIMQDANSLIGRQLKAVIQTGVFQILIHLKIKLHLLTHLPDDAHSLGPLIGVATEIFESFNGVFRTASVLWNHRAPSWDIARQLANQEGARSLALGCSWFNAGLQEWRSPAPSIKRFMDAQPNLKKRMMGFECTQRSEARHNETCSTSYKRGGDAKAPASNCELGSHTSATFLQVRSLACWWGVASCKDLDCKEWGLLLCQLLGFLQFIGLGAHNLEPTDTAAGRILELLVSATDRNTVLAVVDHFNISATKHVVYSIPQLFCRNGRKDKGTQPVCDPASCDNIEKTEGSSGRSLTESQGGGSRETKS</sequence>